<keyword evidence="2" id="KW-1185">Reference proteome</keyword>
<evidence type="ECO:0000313" key="1">
    <source>
        <dbReference type="EMBL" id="KAG5846558.1"/>
    </source>
</evidence>
<gene>
    <name evidence="1" type="ORF">ANANG_G00116270</name>
</gene>
<accession>A0A9D3MFG9</accession>
<comment type="caution">
    <text evidence="1">The sequence shown here is derived from an EMBL/GenBank/DDBJ whole genome shotgun (WGS) entry which is preliminary data.</text>
</comment>
<dbReference type="AlphaFoldDB" id="A0A9D3MFG9"/>
<reference evidence="1" key="1">
    <citation type="submission" date="2021-01" db="EMBL/GenBank/DDBJ databases">
        <title>A chromosome-scale assembly of European eel, Anguilla anguilla.</title>
        <authorList>
            <person name="Henkel C."/>
            <person name="Jong-Raadsen S.A."/>
            <person name="Dufour S."/>
            <person name="Weltzien F.-A."/>
            <person name="Palstra A.P."/>
            <person name="Pelster B."/>
            <person name="Spaink H.P."/>
            <person name="Van Den Thillart G.E."/>
            <person name="Jansen H."/>
            <person name="Zahm M."/>
            <person name="Klopp C."/>
            <person name="Cedric C."/>
            <person name="Louis A."/>
            <person name="Berthelot C."/>
            <person name="Parey E."/>
            <person name="Roest Crollius H."/>
            <person name="Montfort J."/>
            <person name="Robinson-Rechavi M."/>
            <person name="Bucao C."/>
            <person name="Bouchez O."/>
            <person name="Gislard M."/>
            <person name="Lluch J."/>
            <person name="Milhes M."/>
            <person name="Lampietro C."/>
            <person name="Lopez Roques C."/>
            <person name="Donnadieu C."/>
            <person name="Braasch I."/>
            <person name="Desvignes T."/>
            <person name="Postlethwait J."/>
            <person name="Bobe J."/>
            <person name="Guiguen Y."/>
            <person name="Dirks R."/>
        </authorList>
    </citation>
    <scope>NUCLEOTIDE SEQUENCE</scope>
    <source>
        <strain evidence="1">Tag_6206</strain>
        <tissue evidence="1">Liver</tissue>
    </source>
</reference>
<organism evidence="1 2">
    <name type="scientific">Anguilla anguilla</name>
    <name type="common">European freshwater eel</name>
    <name type="synonym">Muraena anguilla</name>
    <dbReference type="NCBI Taxonomy" id="7936"/>
    <lineage>
        <taxon>Eukaryota</taxon>
        <taxon>Metazoa</taxon>
        <taxon>Chordata</taxon>
        <taxon>Craniata</taxon>
        <taxon>Vertebrata</taxon>
        <taxon>Euteleostomi</taxon>
        <taxon>Actinopterygii</taxon>
        <taxon>Neopterygii</taxon>
        <taxon>Teleostei</taxon>
        <taxon>Anguilliformes</taxon>
        <taxon>Anguillidae</taxon>
        <taxon>Anguilla</taxon>
    </lineage>
</organism>
<dbReference type="Proteomes" id="UP001044222">
    <property type="component" value="Unassembled WGS sequence"/>
</dbReference>
<name>A0A9D3MFG9_ANGAN</name>
<protein>
    <submittedName>
        <fullName evidence="1">Uncharacterized protein</fullName>
    </submittedName>
</protein>
<dbReference type="EMBL" id="JAFIRN010000006">
    <property type="protein sequence ID" value="KAG5846558.1"/>
    <property type="molecule type" value="Genomic_DNA"/>
</dbReference>
<sequence>MGCCQSLQASPNSKLRRHKEICAQLIATAQKLGNSTWDLHNPIQSIRESSHDTQIPFHYMGFRGQYHTHRCINNCVLDSLLAGCHIAAKVYLNIKELFEQDSTIRAVMTLLNSRKYAEAKALWLITLDLREGRIKHFRESESTDVRGHVTDYLINFSDLTGTSFHYEDDRRSPNLEDHMYSKTVSKFEEFGDVRALGPKSNPQLILVHVAGRMDGLPALIITDDYGREFKLQFLLLGITANTDHTVLCTSLDGAWWLYDDTKTPLFKEVQMEDITTQGYVVSLAAYVNVPAKNGSETERCPFFSMTFPPLLQAEGGEQGQRHDSFIHNRE</sequence>
<proteinExistence type="predicted"/>
<evidence type="ECO:0000313" key="2">
    <source>
        <dbReference type="Proteomes" id="UP001044222"/>
    </source>
</evidence>